<dbReference type="Proteomes" id="UP000003340">
    <property type="component" value="Unassembled WGS sequence"/>
</dbReference>
<dbReference type="HOGENOM" id="CLU_2715259_0_0_9"/>
<evidence type="ECO:0000313" key="1">
    <source>
        <dbReference type="EMBL" id="EEG31889.1"/>
    </source>
</evidence>
<protein>
    <submittedName>
        <fullName evidence="1">Uncharacterized protein</fullName>
    </submittedName>
</protein>
<reference evidence="1 2" key="1">
    <citation type="submission" date="2009-01" db="EMBL/GenBank/DDBJ databases">
        <authorList>
            <person name="Fulton L."/>
            <person name="Clifton S."/>
            <person name="Fulton B."/>
            <person name="Xu J."/>
            <person name="Minx P."/>
            <person name="Pepin K.H."/>
            <person name="Johnson M."/>
            <person name="Bhonagiri V."/>
            <person name="Nash W.E."/>
            <person name="Mardis E.R."/>
            <person name="Wilson R.K."/>
        </authorList>
    </citation>
    <scope>NUCLEOTIDE SEQUENCE [LARGE SCALE GENOMIC DNA]</scope>
    <source>
        <strain evidence="1 2">DSM 5476</strain>
    </source>
</reference>
<dbReference type="EMBL" id="ACEC01000020">
    <property type="protein sequence ID" value="EEG31889.1"/>
    <property type="molecule type" value="Genomic_DNA"/>
</dbReference>
<gene>
    <name evidence="1" type="ORF">CLOSTMETH_00478</name>
</gene>
<comment type="caution">
    <text evidence="1">The sequence shown here is derived from an EMBL/GenBank/DDBJ whole genome shotgun (WGS) entry which is preliminary data.</text>
</comment>
<keyword evidence="2" id="KW-1185">Reference proteome</keyword>
<sequence>MRGSAHLITACFDSFKGFPSRKNSAALSLRSVFCEGKSSAGLFFCVFPLNFRHKTSCLFSSICYNRLKGELR</sequence>
<dbReference type="STRING" id="537013.CLOSTMETH_00478"/>
<evidence type="ECO:0000313" key="2">
    <source>
        <dbReference type="Proteomes" id="UP000003340"/>
    </source>
</evidence>
<accession>C0E9H9</accession>
<reference evidence="1 2" key="2">
    <citation type="submission" date="2009-02" db="EMBL/GenBank/DDBJ databases">
        <title>Draft genome sequence of Clostridium methylpentosum (DSM 5476).</title>
        <authorList>
            <person name="Sudarsanam P."/>
            <person name="Ley R."/>
            <person name="Guruge J."/>
            <person name="Turnbaugh P.J."/>
            <person name="Mahowald M."/>
            <person name="Liep D."/>
            <person name="Gordon J."/>
        </authorList>
    </citation>
    <scope>NUCLEOTIDE SEQUENCE [LARGE SCALE GENOMIC DNA]</scope>
    <source>
        <strain evidence="1 2">DSM 5476</strain>
    </source>
</reference>
<dbReference type="AlphaFoldDB" id="C0E9H9"/>
<proteinExistence type="predicted"/>
<organism evidence="1 2">
    <name type="scientific">[Clostridium] methylpentosum DSM 5476</name>
    <dbReference type="NCBI Taxonomy" id="537013"/>
    <lineage>
        <taxon>Bacteria</taxon>
        <taxon>Bacillati</taxon>
        <taxon>Bacillota</taxon>
        <taxon>Clostridia</taxon>
        <taxon>Eubacteriales</taxon>
        <taxon>Oscillospiraceae</taxon>
        <taxon>Oscillospiraceae incertae sedis</taxon>
    </lineage>
</organism>
<name>C0E9H9_9FIRM</name>